<gene>
    <name evidence="1" type="ORF">I6L55_07895</name>
</gene>
<accession>A0ABX8KTQ1</accession>
<proteinExistence type="predicted"/>
<dbReference type="EMBL" id="CP077302">
    <property type="protein sequence ID" value="QXB17827.1"/>
    <property type="molecule type" value="Genomic_DNA"/>
</dbReference>
<sequence>MLTRDARIPLRELAKQVEAPLHLVQRSKDFLINSQVIVFRCDVARRKFDYKFSLVVILRTSPESANELVRRMGKWAESRFCAEVFNKDNVVAIFGIRDTPLITSLLTRIEREAPAAEIVSYEIAYRMEKVYGWLLDPNGHQVGHVPLELA</sequence>
<protein>
    <submittedName>
        <fullName evidence="1">Lrp/AsnC family transcriptional regulator</fullName>
    </submittedName>
</protein>
<organism evidence="1 2">
    <name type="scientific">Corynebacterium coyleae</name>
    <dbReference type="NCBI Taxonomy" id="53374"/>
    <lineage>
        <taxon>Bacteria</taxon>
        <taxon>Bacillati</taxon>
        <taxon>Actinomycetota</taxon>
        <taxon>Actinomycetes</taxon>
        <taxon>Mycobacteriales</taxon>
        <taxon>Corynebacteriaceae</taxon>
        <taxon>Corynebacterium</taxon>
    </lineage>
</organism>
<reference evidence="1 2" key="1">
    <citation type="submission" date="2021-06" db="EMBL/GenBank/DDBJ databases">
        <title>FDA dAtabase for Regulatory Grade micrObial Sequences (FDA-ARGOS): Supporting development and validation of Infectious Disease Dx tests.</title>
        <authorList>
            <person name="Sproer C."/>
            <person name="Gronow S."/>
            <person name="Severitt S."/>
            <person name="Schroder I."/>
            <person name="Tallon L."/>
            <person name="Sadzewicz L."/>
            <person name="Zhao X."/>
            <person name="Boylan J."/>
            <person name="Ott S."/>
            <person name="Bowen H."/>
            <person name="Vavikolanu K."/>
            <person name="Mehta A."/>
            <person name="Aluvathingal J."/>
            <person name="Nadendla S."/>
            <person name="Lowell S."/>
            <person name="Myers T."/>
            <person name="Yan Y."/>
        </authorList>
    </citation>
    <scope>NUCLEOTIDE SEQUENCE [LARGE SCALE GENOMIC DNA]</scope>
    <source>
        <strain evidence="1 2">FDAARGOS 1425</strain>
    </source>
</reference>
<evidence type="ECO:0000313" key="2">
    <source>
        <dbReference type="Proteomes" id="UP000683520"/>
    </source>
</evidence>
<evidence type="ECO:0000313" key="1">
    <source>
        <dbReference type="EMBL" id="QXB17827.1"/>
    </source>
</evidence>
<dbReference type="Proteomes" id="UP000683520">
    <property type="component" value="Chromosome"/>
</dbReference>
<keyword evidence="2" id="KW-1185">Reference proteome</keyword>
<name>A0ABX8KTQ1_9CORY</name>
<dbReference type="RefSeq" id="WP_143028453.1">
    <property type="nucleotide sequence ID" value="NZ_CP047198.1"/>
</dbReference>
<dbReference type="GeneID" id="92750100"/>